<keyword evidence="1" id="KW-0678">Repressor</keyword>
<keyword evidence="3" id="KW-0346">Stress response</keyword>
<feature type="domain" description="Heat-inducible transcription repressor HrcA C-terminal" evidence="5">
    <location>
        <begin position="108"/>
        <end position="280"/>
    </location>
</feature>
<dbReference type="Pfam" id="PF01628">
    <property type="entry name" value="HrcA"/>
    <property type="match status" value="1"/>
</dbReference>
<dbReference type="GO" id="GO:0003677">
    <property type="term" value="F:DNA binding"/>
    <property type="evidence" value="ECO:0007669"/>
    <property type="project" value="InterPro"/>
</dbReference>
<dbReference type="AlphaFoldDB" id="A0A921B5A1"/>
<reference evidence="6" key="2">
    <citation type="submission" date="2021-09" db="EMBL/GenBank/DDBJ databases">
        <authorList>
            <person name="Gilroy R."/>
        </authorList>
    </citation>
    <scope>NUCLEOTIDE SEQUENCE</scope>
    <source>
        <strain evidence="6">6019</strain>
    </source>
</reference>
<dbReference type="PANTHER" id="PTHR34824:SF1">
    <property type="entry name" value="HEAT-INDUCIBLE TRANSCRIPTION REPRESSOR HRCA"/>
    <property type="match status" value="1"/>
</dbReference>
<dbReference type="PANTHER" id="PTHR34824">
    <property type="entry name" value="HEAT-INDUCIBLE TRANSCRIPTION REPRESSOR HRCA"/>
    <property type="match status" value="1"/>
</dbReference>
<dbReference type="Proteomes" id="UP000763505">
    <property type="component" value="Unassembled WGS sequence"/>
</dbReference>
<keyword evidence="2" id="KW-0805">Transcription regulation</keyword>
<evidence type="ECO:0000313" key="7">
    <source>
        <dbReference type="Proteomes" id="UP000763505"/>
    </source>
</evidence>
<sequence>MLSERLELILMSIVDDFLNHMTPLSSNYLIEAYDLDVSPATVRNEMAKLENLGLLNKPHTSAGRVPTREAVRFYVKRLNQQFKDSQDTLESNEQLGETMTKLLNTGDMQQVANYISGITKQLTQVFLLNQDDDIRGLYVTYLTPKLVLAVIVLSSKKVLKIPVECNIELSLGDIEQYTSYINQMVINKPLTDLPKIINEMKVPKVLFTLKNNLYNALENHLASLTITNGSAGFDHIIESMVGDVDTLQNLYSDVQNQRLEKLIDANNDGVNVFFGEEIDEKYRSIS</sequence>
<name>A0A921B5A1_9STAP</name>
<evidence type="ECO:0000256" key="1">
    <source>
        <dbReference type="ARBA" id="ARBA00022491"/>
    </source>
</evidence>
<dbReference type="PIRSF" id="PIRSF005485">
    <property type="entry name" value="HrcA"/>
    <property type="match status" value="1"/>
</dbReference>
<dbReference type="GO" id="GO:0045892">
    <property type="term" value="P:negative regulation of DNA-templated transcription"/>
    <property type="evidence" value="ECO:0007669"/>
    <property type="project" value="TreeGrafter"/>
</dbReference>
<feature type="non-terminal residue" evidence="6">
    <location>
        <position position="286"/>
    </location>
</feature>
<reference evidence="6" key="1">
    <citation type="journal article" date="2021" name="PeerJ">
        <title>Extensive microbial diversity within the chicken gut microbiome revealed by metagenomics and culture.</title>
        <authorList>
            <person name="Gilroy R."/>
            <person name="Ravi A."/>
            <person name="Getino M."/>
            <person name="Pursley I."/>
            <person name="Horton D.L."/>
            <person name="Alikhan N.F."/>
            <person name="Baker D."/>
            <person name="Gharbi K."/>
            <person name="Hall N."/>
            <person name="Watson M."/>
            <person name="Adriaenssens E.M."/>
            <person name="Foster-Nyarko E."/>
            <person name="Jarju S."/>
            <person name="Secka A."/>
            <person name="Antonio M."/>
            <person name="Oren A."/>
            <person name="Chaudhuri R.R."/>
            <person name="La Ragione R."/>
            <person name="Hildebrand F."/>
            <person name="Pallen M.J."/>
        </authorList>
    </citation>
    <scope>NUCLEOTIDE SEQUENCE</scope>
    <source>
        <strain evidence="6">6019</strain>
    </source>
</reference>
<dbReference type="Gene3D" id="1.10.10.10">
    <property type="entry name" value="Winged helix-like DNA-binding domain superfamily/Winged helix DNA-binding domain"/>
    <property type="match status" value="1"/>
</dbReference>
<evidence type="ECO:0000256" key="4">
    <source>
        <dbReference type="ARBA" id="ARBA00023163"/>
    </source>
</evidence>
<proteinExistence type="inferred from homology"/>
<keyword evidence="4" id="KW-0804">Transcription</keyword>
<protein>
    <recommendedName>
        <fullName evidence="5">Heat-inducible transcription repressor HrcA C-terminal domain-containing protein</fullName>
    </recommendedName>
</protein>
<accession>A0A921B5A1</accession>
<evidence type="ECO:0000256" key="2">
    <source>
        <dbReference type="ARBA" id="ARBA00023015"/>
    </source>
</evidence>
<evidence type="ECO:0000259" key="5">
    <source>
        <dbReference type="Pfam" id="PF01628"/>
    </source>
</evidence>
<dbReference type="EMBL" id="DYYI01000010">
    <property type="protein sequence ID" value="HJE18937.1"/>
    <property type="molecule type" value="Genomic_DNA"/>
</dbReference>
<dbReference type="HAMAP" id="MF_00081">
    <property type="entry name" value="HrcA"/>
    <property type="match status" value="1"/>
</dbReference>
<dbReference type="InterPro" id="IPR036388">
    <property type="entry name" value="WH-like_DNA-bd_sf"/>
</dbReference>
<dbReference type="SUPFAM" id="SSF55781">
    <property type="entry name" value="GAF domain-like"/>
    <property type="match status" value="1"/>
</dbReference>
<evidence type="ECO:0000313" key="6">
    <source>
        <dbReference type="EMBL" id="HJE18937.1"/>
    </source>
</evidence>
<dbReference type="InterPro" id="IPR021153">
    <property type="entry name" value="HrcA_C"/>
</dbReference>
<dbReference type="InterPro" id="IPR036390">
    <property type="entry name" value="WH_DNA-bd_sf"/>
</dbReference>
<evidence type="ECO:0000256" key="3">
    <source>
        <dbReference type="ARBA" id="ARBA00023016"/>
    </source>
</evidence>
<organism evidence="6 7">
    <name type="scientific">Aliicoccus persicus</name>
    <dbReference type="NCBI Taxonomy" id="930138"/>
    <lineage>
        <taxon>Bacteria</taxon>
        <taxon>Bacillati</taxon>
        <taxon>Bacillota</taxon>
        <taxon>Bacilli</taxon>
        <taxon>Bacillales</taxon>
        <taxon>Staphylococcaceae</taxon>
        <taxon>Aliicoccus</taxon>
    </lineage>
</organism>
<gene>
    <name evidence="6" type="ORF">K8V35_01105</name>
</gene>
<dbReference type="InterPro" id="IPR002571">
    <property type="entry name" value="HrcA"/>
</dbReference>
<dbReference type="SUPFAM" id="SSF46785">
    <property type="entry name" value="Winged helix' DNA-binding domain"/>
    <property type="match status" value="1"/>
</dbReference>
<comment type="caution">
    <text evidence="6">The sequence shown here is derived from an EMBL/GenBank/DDBJ whole genome shotgun (WGS) entry which is preliminary data.</text>
</comment>